<organism evidence="2">
    <name type="scientific">marine sediment metagenome</name>
    <dbReference type="NCBI Taxonomy" id="412755"/>
    <lineage>
        <taxon>unclassified sequences</taxon>
        <taxon>metagenomes</taxon>
        <taxon>ecological metagenomes</taxon>
    </lineage>
</organism>
<proteinExistence type="predicted"/>
<accession>X1UKV2</accession>
<dbReference type="InterPro" id="IPR055259">
    <property type="entry name" value="YkvP/CgeB_Glyco_trans-like"/>
</dbReference>
<name>X1UKV2_9ZZZZ</name>
<evidence type="ECO:0000313" key="2">
    <source>
        <dbReference type="EMBL" id="GAJ18159.1"/>
    </source>
</evidence>
<gene>
    <name evidence="2" type="ORF">S12H4_56602</name>
</gene>
<protein>
    <recommendedName>
        <fullName evidence="1">Spore protein YkvP/CgeB glycosyl transferase-like domain-containing protein</fullName>
    </recommendedName>
</protein>
<evidence type="ECO:0000259" key="1">
    <source>
        <dbReference type="Pfam" id="PF13524"/>
    </source>
</evidence>
<reference evidence="2" key="1">
    <citation type="journal article" date="2014" name="Front. Microbiol.">
        <title>High frequency of phylogenetically diverse reductive dehalogenase-homologous genes in deep subseafloor sedimentary metagenomes.</title>
        <authorList>
            <person name="Kawai M."/>
            <person name="Futagami T."/>
            <person name="Toyoda A."/>
            <person name="Takaki Y."/>
            <person name="Nishi S."/>
            <person name="Hori S."/>
            <person name="Arai W."/>
            <person name="Tsubouchi T."/>
            <person name="Morono Y."/>
            <person name="Uchiyama I."/>
            <person name="Ito T."/>
            <person name="Fujiyama A."/>
            <person name="Inagaki F."/>
            <person name="Takami H."/>
        </authorList>
    </citation>
    <scope>NUCLEOTIDE SEQUENCE</scope>
    <source>
        <strain evidence="2">Expedition CK06-06</strain>
    </source>
</reference>
<feature type="non-terminal residue" evidence="2">
    <location>
        <position position="1"/>
    </location>
</feature>
<sequence>PVDANPGLVNGIHIRVFDCIGSGIFPLVEYQKDLDIVFKNVELPVIKNYKDAEKTAKYYIINDEKREKINIELKQYVDSHFTPEKAALSILDKVFN</sequence>
<dbReference type="EMBL" id="BARW01036472">
    <property type="protein sequence ID" value="GAJ18159.1"/>
    <property type="molecule type" value="Genomic_DNA"/>
</dbReference>
<dbReference type="Pfam" id="PF13524">
    <property type="entry name" value="Glyco_trans_1_2"/>
    <property type="match status" value="1"/>
</dbReference>
<dbReference type="AlphaFoldDB" id="X1UKV2"/>
<comment type="caution">
    <text evidence="2">The sequence shown here is derived from an EMBL/GenBank/DDBJ whole genome shotgun (WGS) entry which is preliminary data.</text>
</comment>
<feature type="domain" description="Spore protein YkvP/CgeB glycosyl transferase-like" evidence="1">
    <location>
        <begin position="11"/>
        <end position="91"/>
    </location>
</feature>